<keyword evidence="2" id="KW-1185">Reference proteome</keyword>
<accession>A0A7J6UWS6</accession>
<name>A0A7J6UWS6_THATH</name>
<dbReference type="AlphaFoldDB" id="A0A7J6UWS6"/>
<gene>
    <name evidence="1" type="ORF">FRX31_033462</name>
</gene>
<evidence type="ECO:0000313" key="2">
    <source>
        <dbReference type="Proteomes" id="UP000554482"/>
    </source>
</evidence>
<sequence length="107" mass="12625">MGKRKRDSISTKSKVINYTDDLLLETRRMVQRHRRRHRMCVIRNKRLRGIGATTPIHSNRLRIPRRYVVRANNMLVSCSGNVISDSIPRRLDVDEYDNVFQRCDSGK</sequence>
<protein>
    <submittedName>
        <fullName evidence="1">Uncharacterized protein</fullName>
    </submittedName>
</protein>
<proteinExistence type="predicted"/>
<dbReference type="EMBL" id="JABWDY010042034">
    <property type="protein sequence ID" value="KAF5176951.1"/>
    <property type="molecule type" value="Genomic_DNA"/>
</dbReference>
<organism evidence="1 2">
    <name type="scientific">Thalictrum thalictroides</name>
    <name type="common">Rue-anemone</name>
    <name type="synonym">Anemone thalictroides</name>
    <dbReference type="NCBI Taxonomy" id="46969"/>
    <lineage>
        <taxon>Eukaryota</taxon>
        <taxon>Viridiplantae</taxon>
        <taxon>Streptophyta</taxon>
        <taxon>Embryophyta</taxon>
        <taxon>Tracheophyta</taxon>
        <taxon>Spermatophyta</taxon>
        <taxon>Magnoliopsida</taxon>
        <taxon>Ranunculales</taxon>
        <taxon>Ranunculaceae</taxon>
        <taxon>Thalictroideae</taxon>
        <taxon>Thalictrum</taxon>
    </lineage>
</organism>
<comment type="caution">
    <text evidence="1">The sequence shown here is derived from an EMBL/GenBank/DDBJ whole genome shotgun (WGS) entry which is preliminary data.</text>
</comment>
<evidence type="ECO:0000313" key="1">
    <source>
        <dbReference type="EMBL" id="KAF5176951.1"/>
    </source>
</evidence>
<dbReference type="Proteomes" id="UP000554482">
    <property type="component" value="Unassembled WGS sequence"/>
</dbReference>
<reference evidence="1 2" key="1">
    <citation type="submission" date="2020-06" db="EMBL/GenBank/DDBJ databases">
        <title>Transcriptomic and genomic resources for Thalictrum thalictroides and T. hernandezii: Facilitating candidate gene discovery in an emerging model plant lineage.</title>
        <authorList>
            <person name="Arias T."/>
            <person name="Riano-Pachon D.M."/>
            <person name="Di Stilio V.S."/>
        </authorList>
    </citation>
    <scope>NUCLEOTIDE SEQUENCE [LARGE SCALE GENOMIC DNA]</scope>
    <source>
        <strain evidence="2">cv. WT478/WT964</strain>
        <tissue evidence="1">Leaves</tissue>
    </source>
</reference>